<gene>
    <name evidence="2" type="ORF">KUC_3119</name>
</gene>
<keyword evidence="1" id="KW-0472">Membrane</keyword>
<evidence type="ECO:0000256" key="1">
    <source>
        <dbReference type="SAM" id="Phobius"/>
    </source>
</evidence>
<evidence type="ECO:0000313" key="3">
    <source>
        <dbReference type="Proteomes" id="UP000005756"/>
    </source>
</evidence>
<feature type="transmembrane region" description="Helical" evidence="1">
    <location>
        <begin position="12"/>
        <end position="33"/>
    </location>
</feature>
<sequence length="43" mass="5136">MLWRSVQLIDNNLPIAATGQFQMIALKALLWLFPWRKRQLEPK</sequence>
<dbReference type="Proteomes" id="UP000005756">
    <property type="component" value="Unassembled WGS sequence"/>
</dbReference>
<keyword evidence="1" id="KW-0812">Transmembrane</keyword>
<name>A0A7U9BYD6_9GAMM</name>
<dbReference type="AlphaFoldDB" id="A0A7U9BYD6"/>
<keyword evidence="1" id="KW-1133">Transmembrane helix</keyword>
<protein>
    <submittedName>
        <fullName evidence="2">Uncharacterized protein</fullName>
    </submittedName>
</protein>
<evidence type="ECO:0000313" key="2">
    <source>
        <dbReference type="EMBL" id="EHJ91568.1"/>
    </source>
</evidence>
<proteinExistence type="predicted"/>
<accession>A0A7U9BYD6</accession>
<organism evidence="2 3">
    <name type="scientific">Vreelandella boliviensis LC1</name>
    <dbReference type="NCBI Taxonomy" id="1072583"/>
    <lineage>
        <taxon>Bacteria</taxon>
        <taxon>Pseudomonadati</taxon>
        <taxon>Pseudomonadota</taxon>
        <taxon>Gammaproteobacteria</taxon>
        <taxon>Oceanospirillales</taxon>
        <taxon>Halomonadaceae</taxon>
        <taxon>Vreelandella</taxon>
    </lineage>
</organism>
<dbReference type="EMBL" id="JH393259">
    <property type="protein sequence ID" value="EHJ91568.1"/>
    <property type="molecule type" value="Genomic_DNA"/>
</dbReference>
<reference evidence="2 3" key="1">
    <citation type="submission" date="2011-10" db="EMBL/GenBank/DDBJ databases">
        <authorList>
            <person name="Quillaguamn J."/>
            <person name="Guzmn D."/>
            <person name="Balderrama-Subieta A."/>
            <person name="Cardona-Ortuo C."/>
            <person name="Guevara-Martnez M."/>
            <person name="Callisaya-Quispe N."/>
        </authorList>
    </citation>
    <scope>NUCLEOTIDE SEQUENCE [LARGE SCALE GENOMIC DNA]</scope>
    <source>
        <strain evidence="2 3">LC1</strain>
    </source>
</reference>